<dbReference type="SUPFAM" id="SSF49899">
    <property type="entry name" value="Concanavalin A-like lectins/glucanases"/>
    <property type="match status" value="2"/>
</dbReference>
<dbReference type="SUPFAM" id="SSF57196">
    <property type="entry name" value="EGF/Laminin"/>
    <property type="match status" value="4"/>
</dbReference>
<feature type="domain" description="EGF-like" evidence="7">
    <location>
        <begin position="557"/>
        <end position="592"/>
    </location>
</feature>
<feature type="disulfide bond" evidence="5">
    <location>
        <begin position="561"/>
        <end position="571"/>
    </location>
</feature>
<feature type="disulfide bond" evidence="5">
    <location>
        <begin position="545"/>
        <end position="554"/>
    </location>
</feature>
<evidence type="ECO:0000256" key="4">
    <source>
        <dbReference type="ARBA" id="ARBA00023180"/>
    </source>
</evidence>
<feature type="domain" description="Laminin G" evidence="6">
    <location>
        <begin position="330"/>
        <end position="517"/>
    </location>
</feature>
<keyword evidence="9" id="KW-1185">Reference proteome</keyword>
<evidence type="ECO:0000313" key="9">
    <source>
        <dbReference type="Proteomes" id="UP000694580"/>
    </source>
</evidence>
<dbReference type="PROSITE" id="PS50026">
    <property type="entry name" value="EGF_3"/>
    <property type="match status" value="5"/>
</dbReference>
<dbReference type="InterPro" id="IPR013320">
    <property type="entry name" value="ConA-like_dom_sf"/>
</dbReference>
<dbReference type="Pfam" id="PF00008">
    <property type="entry name" value="EGF"/>
    <property type="match status" value="3"/>
</dbReference>
<dbReference type="PANTHER" id="PTHR12916">
    <property type="entry name" value="CYTOCHROME C OXIDASE POLYPEPTIDE VIC-2"/>
    <property type="match status" value="1"/>
</dbReference>
<name>A0AAY4A7I7_9TELE</name>
<dbReference type="AlphaFoldDB" id="A0AAY4A7I7"/>
<dbReference type="PROSITE" id="PS00010">
    <property type="entry name" value="ASX_HYDROXYL"/>
    <property type="match status" value="1"/>
</dbReference>
<evidence type="ECO:0000256" key="2">
    <source>
        <dbReference type="ARBA" id="ARBA00022737"/>
    </source>
</evidence>
<dbReference type="FunFam" id="2.10.25.10:FF:000282">
    <property type="entry name" value="Crumbs cell polarity complex component 2"/>
    <property type="match status" value="1"/>
</dbReference>
<feature type="domain" description="EGF-like" evidence="7">
    <location>
        <begin position="50"/>
        <end position="87"/>
    </location>
</feature>
<accession>A0AAY4A7I7</accession>
<feature type="domain" description="EGF-like" evidence="7">
    <location>
        <begin position="594"/>
        <end position="630"/>
    </location>
</feature>
<feature type="domain" description="EGF-like" evidence="7">
    <location>
        <begin position="519"/>
        <end position="555"/>
    </location>
</feature>
<feature type="disulfide bond" evidence="5">
    <location>
        <begin position="582"/>
        <end position="591"/>
    </location>
</feature>
<dbReference type="Pfam" id="PF12661">
    <property type="entry name" value="hEGF"/>
    <property type="match status" value="1"/>
</dbReference>
<dbReference type="PROSITE" id="PS00022">
    <property type="entry name" value="EGF_1"/>
    <property type="match status" value="5"/>
</dbReference>
<protein>
    <submittedName>
        <fullName evidence="8">Uncharacterized protein</fullName>
    </submittedName>
</protein>
<keyword evidence="4" id="KW-0325">Glycoprotein</keyword>
<dbReference type="Gene3D" id="2.60.120.200">
    <property type="match status" value="2"/>
</dbReference>
<dbReference type="GO" id="GO:0007219">
    <property type="term" value="P:Notch signaling pathway"/>
    <property type="evidence" value="ECO:0007669"/>
    <property type="project" value="TreeGrafter"/>
</dbReference>
<dbReference type="GeneTree" id="ENSGT00940000155152"/>
<keyword evidence="3 5" id="KW-1015">Disulfide bond</keyword>
<dbReference type="InterPro" id="IPR013032">
    <property type="entry name" value="EGF-like_CS"/>
</dbReference>
<evidence type="ECO:0000256" key="3">
    <source>
        <dbReference type="ARBA" id="ARBA00023157"/>
    </source>
</evidence>
<evidence type="ECO:0000259" key="6">
    <source>
        <dbReference type="PROSITE" id="PS50025"/>
    </source>
</evidence>
<dbReference type="InterPro" id="IPR000742">
    <property type="entry name" value="EGF"/>
</dbReference>
<evidence type="ECO:0000256" key="1">
    <source>
        <dbReference type="ARBA" id="ARBA00022536"/>
    </source>
</evidence>
<evidence type="ECO:0000313" key="8">
    <source>
        <dbReference type="Ensembl" id="ENSDCDP00010004942.1"/>
    </source>
</evidence>
<reference evidence="8" key="2">
    <citation type="submission" date="2025-08" db="UniProtKB">
        <authorList>
            <consortium name="Ensembl"/>
        </authorList>
    </citation>
    <scope>IDENTIFICATION</scope>
</reference>
<evidence type="ECO:0000256" key="5">
    <source>
        <dbReference type="PROSITE-ProRule" id="PRU00076"/>
    </source>
</evidence>
<keyword evidence="2" id="KW-0677">Repeat</keyword>
<feature type="disulfide bond" evidence="5">
    <location>
        <begin position="77"/>
        <end position="86"/>
    </location>
</feature>
<dbReference type="Proteomes" id="UP000694580">
    <property type="component" value="Chromosome 4"/>
</dbReference>
<dbReference type="InterPro" id="IPR000152">
    <property type="entry name" value="EGF-type_Asp/Asn_hydroxyl_site"/>
</dbReference>
<dbReference type="CDD" id="cd00110">
    <property type="entry name" value="LamG"/>
    <property type="match status" value="2"/>
</dbReference>
<dbReference type="PROSITE" id="PS01186">
    <property type="entry name" value="EGF_2"/>
    <property type="match status" value="2"/>
</dbReference>
<dbReference type="SMART" id="SM00282">
    <property type="entry name" value="LamG"/>
    <property type="match status" value="2"/>
</dbReference>
<reference evidence="8 9" key="1">
    <citation type="submission" date="2020-06" db="EMBL/GenBank/DDBJ databases">
        <authorList>
            <consortium name="Wellcome Sanger Institute Data Sharing"/>
        </authorList>
    </citation>
    <scope>NUCLEOTIDE SEQUENCE [LARGE SCALE GENOMIC DNA]</scope>
</reference>
<dbReference type="GO" id="GO:0005112">
    <property type="term" value="F:Notch binding"/>
    <property type="evidence" value="ECO:0007669"/>
    <property type="project" value="TreeGrafter"/>
</dbReference>
<comment type="caution">
    <text evidence="5">Lacks conserved residue(s) required for the propagation of feature annotation.</text>
</comment>
<dbReference type="Pfam" id="PF02210">
    <property type="entry name" value="Laminin_G_2"/>
    <property type="match status" value="2"/>
</dbReference>
<reference evidence="8" key="3">
    <citation type="submission" date="2025-09" db="UniProtKB">
        <authorList>
            <consortium name="Ensembl"/>
        </authorList>
    </citation>
    <scope>IDENTIFICATION</scope>
</reference>
<dbReference type="InterPro" id="IPR001881">
    <property type="entry name" value="EGF-like_Ca-bd_dom"/>
</dbReference>
<feature type="domain" description="EGF-like" evidence="7">
    <location>
        <begin position="267"/>
        <end position="303"/>
    </location>
</feature>
<dbReference type="CDD" id="cd00054">
    <property type="entry name" value="EGF_CA"/>
    <property type="match status" value="4"/>
</dbReference>
<dbReference type="SMART" id="SM00181">
    <property type="entry name" value="EGF"/>
    <property type="match status" value="5"/>
</dbReference>
<feature type="disulfide bond" evidence="5">
    <location>
        <begin position="293"/>
        <end position="302"/>
    </location>
</feature>
<dbReference type="Gene3D" id="2.10.25.10">
    <property type="entry name" value="Laminin"/>
    <property type="match status" value="5"/>
</dbReference>
<dbReference type="FunFam" id="2.60.120.200:FF:000055">
    <property type="entry name" value="Crumbs cell polarity complex component 1"/>
    <property type="match status" value="1"/>
</dbReference>
<proteinExistence type="predicted"/>
<feature type="domain" description="Laminin G" evidence="6">
    <location>
        <begin position="93"/>
        <end position="265"/>
    </location>
</feature>
<organism evidence="8 9">
    <name type="scientific">Denticeps clupeoides</name>
    <name type="common">denticle herring</name>
    <dbReference type="NCBI Taxonomy" id="299321"/>
    <lineage>
        <taxon>Eukaryota</taxon>
        <taxon>Metazoa</taxon>
        <taxon>Chordata</taxon>
        <taxon>Craniata</taxon>
        <taxon>Vertebrata</taxon>
        <taxon>Euteleostomi</taxon>
        <taxon>Actinopterygii</taxon>
        <taxon>Neopterygii</taxon>
        <taxon>Teleostei</taxon>
        <taxon>Clupei</taxon>
        <taxon>Clupeiformes</taxon>
        <taxon>Denticipitoidei</taxon>
        <taxon>Denticipitidae</taxon>
        <taxon>Denticeps</taxon>
    </lineage>
</organism>
<dbReference type="FunFam" id="2.10.25.10:FF:000006">
    <property type="entry name" value="Versican core protein-like isoform 1"/>
    <property type="match status" value="1"/>
</dbReference>
<feature type="disulfide bond" evidence="5">
    <location>
        <begin position="620"/>
        <end position="629"/>
    </location>
</feature>
<dbReference type="SMART" id="SM00179">
    <property type="entry name" value="EGF_CA"/>
    <property type="match status" value="5"/>
</dbReference>
<dbReference type="GO" id="GO:0005509">
    <property type="term" value="F:calcium ion binding"/>
    <property type="evidence" value="ECO:0007669"/>
    <property type="project" value="InterPro"/>
</dbReference>
<keyword evidence="1 5" id="KW-0245">EGF-like domain</keyword>
<dbReference type="PANTHER" id="PTHR12916:SF14">
    <property type="entry name" value="CRUMBS 1, CELL POLARITY COMPLEX COMPONENT"/>
    <property type="match status" value="1"/>
</dbReference>
<sequence length="671" mass="73005">MLPGEKEWPSLWRGELLSSPGGMPGPPLVVPGVGANAPAEQVNVTMGCSDHDSCEDTPCQSRGRCISQGWRGYTCECHRPYEGAECQEEYITAHFGKEDSESYAVFSADEGLSQSIIMSLFIRTRHTHGLLLVMANSTSQYLHIWIHDGKVKLQINNSDILVSRGVVNDGHFHLVTVKVDEGMVEMILSAQNQGNIPIQSVCMQPGDLVYVGGLPDHRATAAYGGYFKGCIQDLRVNSKRLQFYPLGSPVMSYSLERLVKVTRGCAGDNSCSTNPCLNGGVCYSIWDDFTCKCPLNVTGRRCEQVKWCELLPCPPNAVCQSQAQGFQCVSNVTLQENSPIITFKSNGKIQRQLSSITMQFRTSASDATLLHAETASDFITISIQDFYMVLELQAGEASPKLSSESQVPVSDGQWHTLHLSMQDPTLQASEWTMILDGDQEKLVTSTTASGDLNFLKEGVDILVGGLGTEVGGDLVGCLGLVEIGGLLLPFYNDSETNLPRPQEERFIRTSGPPQYGCLGSDVCESEPCEHGGVCIDLFDRFNCNCPAGWRGSRCEETADVCASKPCVHGNCILLSEGYECVCDPEYEGKHCQMQADACARNECGQGATCLRGFARYACLCPQNTTGPFCTYPKLPVSVCGTERLNYSCFNGGNCSLAEDGCDCMPGFTGHW</sequence>
<dbReference type="PROSITE" id="PS50025">
    <property type="entry name" value="LAM_G_DOMAIN"/>
    <property type="match status" value="2"/>
</dbReference>
<dbReference type="Ensembl" id="ENSDCDT00010005107.1">
    <property type="protein sequence ID" value="ENSDCDP00010004942.1"/>
    <property type="gene ID" value="ENSDCDG00010002174.1"/>
</dbReference>
<dbReference type="InterPro" id="IPR001791">
    <property type="entry name" value="Laminin_G"/>
</dbReference>
<evidence type="ECO:0000259" key="7">
    <source>
        <dbReference type="PROSITE" id="PS50026"/>
    </source>
</evidence>